<dbReference type="EMBL" id="QSFZ01000011">
    <property type="protein sequence ID" value="RHA91083.1"/>
    <property type="molecule type" value="Genomic_DNA"/>
</dbReference>
<dbReference type="Proteomes" id="UP000261052">
    <property type="component" value="Unassembled WGS sequence"/>
</dbReference>
<evidence type="ECO:0000313" key="5">
    <source>
        <dbReference type="EMBL" id="MCC2746053.1"/>
    </source>
</evidence>
<gene>
    <name evidence="16" type="ORF">DW028_06630</name>
    <name evidence="15" type="ORF">DW038_13320</name>
    <name evidence="14" type="ORF">DW703_10950</name>
    <name evidence="13" type="ORF">DW912_10640</name>
    <name evidence="12" type="ORF">DWV78_03415</name>
    <name evidence="11" type="ORF">DXB72_13355</name>
    <name evidence="10" type="ORF">DXD13_14150</name>
    <name evidence="9" type="ORF">DXD95_02810</name>
    <name evidence="2" type="ORF">ERS852417_00450</name>
    <name evidence="1" type="ORF">ERS852580_01170</name>
    <name evidence="17" type="ORF">FYL37_08480</name>
    <name evidence="7" type="ORF">G4312_00855</name>
    <name evidence="8" type="ORF">LD38_05590</name>
    <name evidence="3" type="ORF">LIZ56_01635</name>
    <name evidence="4" type="ORF">LIZ82_10530</name>
    <name evidence="5" type="ORF">LK487_03230</name>
    <name evidence="6" type="ORF">PNE45_03860</name>
</gene>
<evidence type="ECO:0000313" key="14">
    <source>
        <dbReference type="EMBL" id="RHF02515.1"/>
    </source>
</evidence>
<evidence type="ECO:0000313" key="23">
    <source>
        <dbReference type="Proteomes" id="UP000261052"/>
    </source>
</evidence>
<dbReference type="Proteomes" id="UP000286220">
    <property type="component" value="Unassembled WGS sequence"/>
</dbReference>
<dbReference type="EMBL" id="QSQP01000024">
    <property type="protein sequence ID" value="RGK40145.1"/>
    <property type="molecule type" value="Genomic_DNA"/>
</dbReference>
<reference evidence="6" key="10">
    <citation type="submission" date="2023-01" db="EMBL/GenBank/DDBJ databases">
        <title>Human gut microbiome strain richness.</title>
        <authorList>
            <person name="Chen-Liaw A."/>
        </authorList>
    </citation>
    <scope>NUCLEOTIDE SEQUENCE</scope>
    <source>
        <strain evidence="6">1001283st1_D2_1001283B150209_150212</strain>
    </source>
</reference>
<organism evidence="1 19">
    <name type="scientific">Agathobacter rectalis</name>
    <dbReference type="NCBI Taxonomy" id="39491"/>
    <lineage>
        <taxon>Bacteria</taxon>
        <taxon>Bacillati</taxon>
        <taxon>Bacillota</taxon>
        <taxon>Clostridia</taxon>
        <taxon>Lachnospirales</taxon>
        <taxon>Lachnospiraceae</taxon>
        <taxon>Agathobacter</taxon>
    </lineage>
</organism>
<dbReference type="Proteomes" id="UP000286581">
    <property type="component" value="Unassembled WGS sequence"/>
</dbReference>
<dbReference type="Proteomes" id="UP001197847">
    <property type="component" value="Unassembled WGS sequence"/>
</dbReference>
<evidence type="ECO:0000313" key="18">
    <source>
        <dbReference type="Proteomes" id="UP000095384"/>
    </source>
</evidence>
<evidence type="ECO:0000313" key="17">
    <source>
        <dbReference type="EMBL" id="TYL57630.1"/>
    </source>
</evidence>
<dbReference type="Proteomes" id="UP001193756">
    <property type="component" value="Unassembled WGS sequence"/>
</dbReference>
<evidence type="ECO:0000313" key="2">
    <source>
        <dbReference type="EMBL" id="CUN50745.1"/>
    </source>
</evidence>
<reference evidence="8 20" key="1">
    <citation type="submission" date="2014-09" db="EMBL/GenBank/DDBJ databases">
        <title>Butyrate-producing bacteria isolated from human gut.</title>
        <authorList>
            <person name="Zhang Q."/>
            <person name="Zhao L."/>
        </authorList>
    </citation>
    <scope>NUCLEOTIDE SEQUENCE [LARGE SCALE GENOMIC DNA]</scope>
    <source>
        <strain evidence="8 20">R22</strain>
    </source>
</reference>
<evidence type="ECO:0000313" key="26">
    <source>
        <dbReference type="Proteomes" id="UP000286181"/>
    </source>
</evidence>
<dbReference type="Proteomes" id="UP000260970">
    <property type="component" value="Unassembled WGS sequence"/>
</dbReference>
<evidence type="ECO:0000313" key="7">
    <source>
        <dbReference type="EMBL" id="NSC75863.1"/>
    </source>
</evidence>
<dbReference type="EMBL" id="JAQLYE010000005">
    <property type="protein sequence ID" value="MDB8017163.1"/>
    <property type="molecule type" value="Genomic_DNA"/>
</dbReference>
<evidence type="ECO:0000313" key="16">
    <source>
        <dbReference type="EMBL" id="RHL29058.1"/>
    </source>
</evidence>
<reference evidence="17 29" key="5">
    <citation type="submission" date="2019-09" db="EMBL/GenBank/DDBJ databases">
        <title>Strain-level analysis of Eubacterium rectale using genomes from metagenomes.</title>
        <authorList>
            <person name="Karcher N."/>
            <person name="Segata N."/>
        </authorList>
    </citation>
    <scope>NUCLEOTIDE SEQUENCE [LARGE SCALE GENOMIC DNA]</scope>
    <source>
        <strain evidence="17 29">L2-21</strain>
    </source>
</reference>
<reference evidence="21 22" key="3">
    <citation type="submission" date="2018-08" db="EMBL/GenBank/DDBJ databases">
        <title>A genome reference for cultivated species of the human gut microbiota.</title>
        <authorList>
            <person name="Zou Y."/>
            <person name="Xue W."/>
            <person name="Luo G."/>
        </authorList>
    </citation>
    <scope>NUCLEOTIDE SEQUENCE [LARGE SCALE GENOMIC DNA]</scope>
    <source>
        <strain evidence="12 28">AF12-8</strain>
        <strain evidence="16 24">AF38-24</strain>
        <strain evidence="15 26">AF39-14AC</strain>
        <strain evidence="14 25">AM26-2LB</strain>
        <strain evidence="13 27">AM42-17AT</strain>
        <strain evidence="11 22">OM05-6AA</strain>
        <strain evidence="10 23">TF11-15AC</strain>
        <strain evidence="9 21">TM10-3</strain>
    </source>
</reference>
<dbReference type="Proteomes" id="UP000283297">
    <property type="component" value="Unassembled WGS sequence"/>
</dbReference>
<evidence type="ECO:0000313" key="10">
    <source>
        <dbReference type="EMBL" id="RGK40145.1"/>
    </source>
</evidence>
<dbReference type="AlphaFoldDB" id="A0A173SP95"/>
<dbReference type="Proteomes" id="UP001212823">
    <property type="component" value="Unassembled WGS sequence"/>
</dbReference>
<evidence type="ECO:0000313" key="29">
    <source>
        <dbReference type="Proteomes" id="UP000324325"/>
    </source>
</evidence>
<dbReference type="EMBL" id="CYXM01000004">
    <property type="protein sequence ID" value="CUM92201.1"/>
    <property type="molecule type" value="Genomic_DNA"/>
</dbReference>
<evidence type="ECO:0000313" key="21">
    <source>
        <dbReference type="Proteomes" id="UP000260642"/>
    </source>
</evidence>
<evidence type="ECO:0000313" key="11">
    <source>
        <dbReference type="EMBL" id="RGN20689.1"/>
    </source>
</evidence>
<dbReference type="EMBL" id="JAJCJK010000002">
    <property type="protein sequence ID" value="MCB6937117.1"/>
    <property type="molecule type" value="Genomic_DNA"/>
</dbReference>
<dbReference type="Proteomes" id="UP000095384">
    <property type="component" value="Unassembled WGS sequence"/>
</dbReference>
<dbReference type="Proteomes" id="UP000095673">
    <property type="component" value="Unassembled WGS sequence"/>
</dbReference>
<name>A0A173SP95_9FIRM</name>
<dbReference type="InterPro" id="IPR022148">
    <property type="entry name" value="CopG_antitoxin"/>
</dbReference>
<evidence type="ECO:0000313" key="6">
    <source>
        <dbReference type="EMBL" id="MDB8017163.1"/>
    </source>
</evidence>
<reference evidence="17 29" key="4">
    <citation type="submission" date="2019-08" db="EMBL/GenBank/DDBJ databases">
        <authorList>
            <person name="Duncan S."/>
            <person name="Walker A."/>
        </authorList>
    </citation>
    <scope>NUCLEOTIDE SEQUENCE [LARGE SCALE GENOMIC DNA]</scope>
    <source>
        <strain evidence="17 29">L2-21</strain>
    </source>
</reference>
<evidence type="ECO:0000313" key="22">
    <source>
        <dbReference type="Proteomes" id="UP000260970"/>
    </source>
</evidence>
<reference evidence="7" key="7">
    <citation type="submission" date="2020-02" db="EMBL/GenBank/DDBJ databases">
        <authorList>
            <person name="Littmann E."/>
            <person name="Sorbara M."/>
        </authorList>
    </citation>
    <scope>NUCLEOTIDE SEQUENCE</scope>
    <source>
        <strain evidence="7">MSK.16.45</strain>
    </source>
</reference>
<dbReference type="EMBL" id="JAJCJQ010000016">
    <property type="protein sequence ID" value="MCB6961318.1"/>
    <property type="molecule type" value="Genomic_DNA"/>
</dbReference>
<evidence type="ECO:0000313" key="4">
    <source>
        <dbReference type="EMBL" id="MCB6961318.1"/>
    </source>
</evidence>
<evidence type="ECO:0000313" key="19">
    <source>
        <dbReference type="Proteomes" id="UP000095673"/>
    </source>
</evidence>
<evidence type="ECO:0000313" key="20">
    <source>
        <dbReference type="Proteomes" id="UP000245905"/>
    </source>
</evidence>
<evidence type="ECO:0000313" key="3">
    <source>
        <dbReference type="EMBL" id="MCB6937117.1"/>
    </source>
</evidence>
<evidence type="ECO:0000313" key="27">
    <source>
        <dbReference type="Proteomes" id="UP000286220"/>
    </source>
</evidence>
<dbReference type="EMBL" id="QSAE01000006">
    <property type="protein sequence ID" value="RGW40925.1"/>
    <property type="molecule type" value="Genomic_DNA"/>
</dbReference>
<evidence type="ECO:0000313" key="12">
    <source>
        <dbReference type="EMBL" id="RGW40925.1"/>
    </source>
</evidence>
<reference evidence="7" key="6">
    <citation type="journal article" date="2020" name="Cell Host Microbe">
        <title>Functional and Genomic Variation between Human-Derived Isolates of Lachnospiraceae Reveals Inter- and Intra-Species Diversity.</title>
        <authorList>
            <person name="Sorbara M.T."/>
            <person name="Littmann E.R."/>
            <person name="Fontana E."/>
            <person name="Moody T.U."/>
            <person name="Kohout C.E."/>
            <person name="Gjonbalaj M."/>
            <person name="Eaton V."/>
            <person name="Seok R."/>
            <person name="Leiner I.M."/>
            <person name="Pamer E.G."/>
        </authorList>
    </citation>
    <scope>NUCLEOTIDE SEQUENCE</scope>
    <source>
        <strain evidence="7">MSK.16.45</strain>
    </source>
</reference>
<evidence type="ECO:0000313" key="28">
    <source>
        <dbReference type="Proteomes" id="UP000286581"/>
    </source>
</evidence>
<dbReference type="EMBL" id="VSTG01000010">
    <property type="protein sequence ID" value="TYL57630.1"/>
    <property type="molecule type" value="Genomic_DNA"/>
</dbReference>
<evidence type="ECO:0000313" key="1">
    <source>
        <dbReference type="EMBL" id="CUM92201.1"/>
    </source>
</evidence>
<evidence type="ECO:0000313" key="13">
    <source>
        <dbReference type="EMBL" id="RHA91083.1"/>
    </source>
</evidence>
<protein>
    <submittedName>
        <fullName evidence="3 8">Antitoxin</fullName>
    </submittedName>
    <submittedName>
        <fullName evidence="1">Uncharacterized protein conserved in bacteria</fullName>
    </submittedName>
</protein>
<dbReference type="Proteomes" id="UP000260642">
    <property type="component" value="Unassembled WGS sequence"/>
</dbReference>
<evidence type="ECO:0000313" key="15">
    <source>
        <dbReference type="EMBL" id="RHL02254.1"/>
    </source>
</evidence>
<dbReference type="Proteomes" id="UP001197741">
    <property type="component" value="Unassembled WGS sequence"/>
</dbReference>
<reference evidence="3" key="8">
    <citation type="submission" date="2021-10" db="EMBL/GenBank/DDBJ databases">
        <title>Collection of gut derived symbiotic bacterial strains cultured from healthy donors.</title>
        <authorList>
            <person name="Lin H."/>
            <person name="Littmann E."/>
            <person name="Kohout C."/>
            <person name="Pamer E.G."/>
        </authorList>
    </citation>
    <scope>NUCLEOTIDE SEQUENCE</scope>
    <source>
        <strain evidence="4">DFI.7.28A</strain>
        <strain evidence="3">DFI.9.42</strain>
    </source>
</reference>
<dbReference type="Proteomes" id="UP001197684">
    <property type="component" value="Unassembled WGS sequence"/>
</dbReference>
<dbReference type="EMBL" id="QSKY01000016">
    <property type="protein sequence ID" value="RHF02515.1"/>
    <property type="molecule type" value="Genomic_DNA"/>
</dbReference>
<sequence>MRDEYDFSNAKRNPYAKKLKKQITINIDENTIDYFKVQAENSGIPYQTLINLYLSDCVTQKRELQLSWK</sequence>
<dbReference type="EMBL" id="JAAIMP010000001">
    <property type="protein sequence ID" value="NSC75863.1"/>
    <property type="molecule type" value="Genomic_DNA"/>
</dbReference>
<evidence type="ECO:0000313" key="8">
    <source>
        <dbReference type="EMBL" id="PWE84401.1"/>
    </source>
</evidence>
<proteinExistence type="predicted"/>
<dbReference type="EMBL" id="JAJFBX010000003">
    <property type="protein sequence ID" value="MCC2746053.1"/>
    <property type="molecule type" value="Genomic_DNA"/>
</dbReference>
<dbReference type="Proteomes" id="UP000245905">
    <property type="component" value="Unassembled WGS sequence"/>
</dbReference>
<dbReference type="EMBL" id="QSUG01000016">
    <property type="protein sequence ID" value="RGN20689.1"/>
    <property type="molecule type" value="Genomic_DNA"/>
</dbReference>
<accession>A0A173SP95</accession>
<dbReference type="Proteomes" id="UP000324325">
    <property type="component" value="Unassembled WGS sequence"/>
</dbReference>
<dbReference type="OrthoDB" id="5297245at2"/>
<dbReference type="EMBL" id="QRON01000003">
    <property type="protein sequence ID" value="RHL29058.1"/>
    <property type="molecule type" value="Genomic_DNA"/>
</dbReference>
<dbReference type="Pfam" id="PF12441">
    <property type="entry name" value="CopG_antitoxin"/>
    <property type="match status" value="1"/>
</dbReference>
<dbReference type="EMBL" id="QSOB01000003">
    <property type="protein sequence ID" value="RGI70040.1"/>
    <property type="molecule type" value="Genomic_DNA"/>
</dbReference>
<reference evidence="18 19" key="2">
    <citation type="submission" date="2015-09" db="EMBL/GenBank/DDBJ databases">
        <authorList>
            <consortium name="Pathogen Informatics"/>
        </authorList>
    </citation>
    <scope>NUCLEOTIDE SEQUENCE [LARGE SCALE GENOMIC DNA]</scope>
    <source>
        <strain evidence="2 18">2789STDY5608860</strain>
        <strain evidence="1 19">2789STDY5834968</strain>
    </source>
</reference>
<reference evidence="5" key="9">
    <citation type="submission" date="2021-10" db="EMBL/GenBank/DDBJ databases">
        <title>Collection of gut derived symbiotic bacterial strains cultured from healthy donors.</title>
        <authorList>
            <person name="Lin H."/>
            <person name="Littmann E."/>
            <person name="Claire K."/>
            <person name="Pamer E."/>
        </authorList>
    </citation>
    <scope>NUCLEOTIDE SEQUENCE</scope>
    <source>
        <strain evidence="5">MSK.22.92</strain>
    </source>
</reference>
<dbReference type="EMBL" id="QROF01000014">
    <property type="protein sequence ID" value="RHL02254.1"/>
    <property type="molecule type" value="Genomic_DNA"/>
</dbReference>
<dbReference type="EMBL" id="CYYW01000002">
    <property type="protein sequence ID" value="CUN50745.1"/>
    <property type="molecule type" value="Genomic_DNA"/>
</dbReference>
<evidence type="ECO:0000313" key="9">
    <source>
        <dbReference type="EMBL" id="RGI70040.1"/>
    </source>
</evidence>
<evidence type="ECO:0000313" key="25">
    <source>
        <dbReference type="Proteomes" id="UP000283501"/>
    </source>
</evidence>
<dbReference type="Proteomes" id="UP000283501">
    <property type="component" value="Unassembled WGS sequence"/>
</dbReference>
<dbReference type="RefSeq" id="WP_022292798.1">
    <property type="nucleotide sequence ID" value="NZ_CP143948.1"/>
</dbReference>
<dbReference type="Proteomes" id="UP000286181">
    <property type="component" value="Unassembled WGS sequence"/>
</dbReference>
<evidence type="ECO:0000313" key="24">
    <source>
        <dbReference type="Proteomes" id="UP000283297"/>
    </source>
</evidence>
<dbReference type="EMBL" id="JRFS01000009">
    <property type="protein sequence ID" value="PWE84401.1"/>
    <property type="molecule type" value="Genomic_DNA"/>
</dbReference>